<dbReference type="SUPFAM" id="SSF51430">
    <property type="entry name" value="NAD(P)-linked oxidoreductase"/>
    <property type="match status" value="1"/>
</dbReference>
<organism evidence="5 6">
    <name type="scientific">Mogibacterium kristiansenii</name>
    <dbReference type="NCBI Taxonomy" id="2606708"/>
    <lineage>
        <taxon>Bacteria</taxon>
        <taxon>Bacillati</taxon>
        <taxon>Bacillota</taxon>
        <taxon>Clostridia</taxon>
        <taxon>Peptostreptococcales</taxon>
        <taxon>Anaerovoracaceae</taxon>
        <taxon>Mogibacterium</taxon>
    </lineage>
</organism>
<dbReference type="Pfam" id="PF00037">
    <property type="entry name" value="Fer4"/>
    <property type="match status" value="1"/>
</dbReference>
<proteinExistence type="predicted"/>
<dbReference type="SUPFAM" id="SSF54862">
    <property type="entry name" value="4Fe-4S ferredoxins"/>
    <property type="match status" value="1"/>
</dbReference>
<keyword evidence="1" id="KW-0479">Metal-binding</keyword>
<dbReference type="InterPro" id="IPR017900">
    <property type="entry name" value="4Fe4S_Fe_S_CS"/>
</dbReference>
<comment type="caution">
    <text evidence="5">The sequence shown here is derived from an EMBL/GenBank/DDBJ whole genome shotgun (WGS) entry which is preliminary data.</text>
</comment>
<keyword evidence="3" id="KW-0411">Iron-sulfur</keyword>
<dbReference type="GO" id="GO:0016491">
    <property type="term" value="F:oxidoreductase activity"/>
    <property type="evidence" value="ECO:0007669"/>
    <property type="project" value="InterPro"/>
</dbReference>
<dbReference type="InterPro" id="IPR036812">
    <property type="entry name" value="NAD(P)_OxRdtase_dom_sf"/>
</dbReference>
<name>A0A6N7XHY7_9FIRM</name>
<evidence type="ECO:0000256" key="3">
    <source>
        <dbReference type="ARBA" id="ARBA00023014"/>
    </source>
</evidence>
<dbReference type="PROSITE" id="PS51379">
    <property type="entry name" value="4FE4S_FER_2"/>
    <property type="match status" value="2"/>
</dbReference>
<feature type="domain" description="4Fe-4S ferredoxin-type" evidence="4">
    <location>
        <begin position="265"/>
        <end position="294"/>
    </location>
</feature>
<dbReference type="InterPro" id="IPR053135">
    <property type="entry name" value="AKR2_Oxidoreductase"/>
</dbReference>
<keyword evidence="2" id="KW-0408">Iron</keyword>
<dbReference type="PRINTS" id="PR00069">
    <property type="entry name" value="ALDKETRDTASE"/>
</dbReference>
<gene>
    <name evidence="5" type="ORF">FYJ65_05940</name>
</gene>
<sequence length="322" mass="35455">MVKKILGRTGISVTPVGMGTLTMGFSQKNLDIEAGSRIIVHAVEKGINFLDTAQYYDTYRYLRPALDEIRQRDLDFPIICSKTLEEGYAETEAAVLECLEQLDIDAVDLFLLHEVRGTEDFYARKDAWRSLCDLKAKGLIKAIGISTHHVDACAEMAAISECDVVFTLINQDGMGIRKGLEPGTREEMEAAIRKCADAGKGIFTMKAFGGGNLIHDYRSCLEYAAGIPGNTSVMIGMADTEQVDRAVEFFSGRLSADYQPDVSNKRLMVDQSDCEGCGTCKNRCVSEAIFWNENGLAEIDPKKCVHCGYCAPVCPVRAIIFL</sequence>
<evidence type="ECO:0000256" key="1">
    <source>
        <dbReference type="ARBA" id="ARBA00022723"/>
    </source>
</evidence>
<dbReference type="RefSeq" id="WP_154554442.1">
    <property type="nucleotide sequence ID" value="NZ_VUNA01000010.1"/>
</dbReference>
<evidence type="ECO:0000313" key="6">
    <source>
        <dbReference type="Proteomes" id="UP000469424"/>
    </source>
</evidence>
<evidence type="ECO:0000259" key="4">
    <source>
        <dbReference type="PROSITE" id="PS51379"/>
    </source>
</evidence>
<dbReference type="PANTHER" id="PTHR43312">
    <property type="entry name" value="D-THREO-ALDOSE 1-DEHYDROGENASE"/>
    <property type="match status" value="1"/>
</dbReference>
<evidence type="ECO:0000313" key="5">
    <source>
        <dbReference type="EMBL" id="MST70878.1"/>
    </source>
</evidence>
<dbReference type="InterPro" id="IPR023210">
    <property type="entry name" value="NADP_OxRdtase_dom"/>
</dbReference>
<dbReference type="Proteomes" id="UP000469424">
    <property type="component" value="Unassembled WGS sequence"/>
</dbReference>
<protein>
    <submittedName>
        <fullName evidence="5">4Fe-4S dicluster domain-containing protein</fullName>
    </submittedName>
</protein>
<dbReference type="CDD" id="cd19100">
    <property type="entry name" value="AKR_unchar"/>
    <property type="match status" value="1"/>
</dbReference>
<evidence type="ECO:0000256" key="2">
    <source>
        <dbReference type="ARBA" id="ARBA00023004"/>
    </source>
</evidence>
<dbReference type="InterPro" id="IPR020471">
    <property type="entry name" value="AKR"/>
</dbReference>
<dbReference type="PANTHER" id="PTHR43312:SF1">
    <property type="entry name" value="NADP-DEPENDENT OXIDOREDUCTASE DOMAIN-CONTAINING PROTEIN"/>
    <property type="match status" value="1"/>
</dbReference>
<feature type="domain" description="4Fe-4S ferredoxin-type" evidence="4">
    <location>
        <begin position="295"/>
        <end position="322"/>
    </location>
</feature>
<dbReference type="Pfam" id="PF00248">
    <property type="entry name" value="Aldo_ket_red"/>
    <property type="match status" value="1"/>
</dbReference>
<dbReference type="PROSITE" id="PS00198">
    <property type="entry name" value="4FE4S_FER_1"/>
    <property type="match status" value="1"/>
</dbReference>
<accession>A0A6N7XHY7</accession>
<reference evidence="5 6" key="1">
    <citation type="submission" date="2019-08" db="EMBL/GenBank/DDBJ databases">
        <title>In-depth cultivation of the pig gut microbiome towards novel bacterial diversity and tailored functional studies.</title>
        <authorList>
            <person name="Wylensek D."/>
            <person name="Hitch T.C.A."/>
            <person name="Clavel T."/>
        </authorList>
    </citation>
    <scope>NUCLEOTIDE SEQUENCE [LARGE SCALE GENOMIC DNA]</scope>
    <source>
        <strain evidence="5 6">WCA-MUC-591-APC-4B</strain>
    </source>
</reference>
<dbReference type="GO" id="GO:0046872">
    <property type="term" value="F:metal ion binding"/>
    <property type="evidence" value="ECO:0007669"/>
    <property type="project" value="UniProtKB-KW"/>
</dbReference>
<dbReference type="GO" id="GO:0051536">
    <property type="term" value="F:iron-sulfur cluster binding"/>
    <property type="evidence" value="ECO:0007669"/>
    <property type="project" value="UniProtKB-KW"/>
</dbReference>
<keyword evidence="6" id="KW-1185">Reference proteome</keyword>
<dbReference type="Gene3D" id="3.30.70.20">
    <property type="match status" value="1"/>
</dbReference>
<dbReference type="InterPro" id="IPR017896">
    <property type="entry name" value="4Fe4S_Fe-S-bd"/>
</dbReference>
<dbReference type="Gene3D" id="3.20.20.100">
    <property type="entry name" value="NADP-dependent oxidoreductase domain"/>
    <property type="match status" value="1"/>
</dbReference>
<dbReference type="AlphaFoldDB" id="A0A6N7XHY7"/>
<dbReference type="EMBL" id="VUNA01000010">
    <property type="protein sequence ID" value="MST70878.1"/>
    <property type="molecule type" value="Genomic_DNA"/>
</dbReference>